<evidence type="ECO:0000259" key="1">
    <source>
        <dbReference type="SMART" id="SM00849"/>
    </source>
</evidence>
<dbReference type="InterPro" id="IPR001279">
    <property type="entry name" value="Metallo-B-lactamas"/>
</dbReference>
<sequence>MKPPAVNDSTVDPAPANRSAWLEPGCHPVADGVFRIPLELPQDGLRAVNVYVLETDSGIALIDGGWHRPDTHAAMATALSSIGRRPEEITDVFVTHIHRDHYTFAVELRRRYGCAIHLGAGEAHGLSEIRRINCNVPEESLIQARRSGAHELADEVYRVTVDEPFDATDWEDPDTWLHAGPLPLAGRHVEAVDTPGHTKGHIVFHDHDTGLSFTGDHILPTITPSIGFELGTWDLPLAKFLASLELVADDPTPRTIAPAHGNVGGSVRERARALLDHHGRRFDEILTVIGEEGGPLSGHRVAERLLWTRHDRPFSTLDTFNQLIAVCETMAHLDVLVTDGRLTAHTVDGVDLFRR</sequence>
<dbReference type="Gene3D" id="1.10.10.10">
    <property type="entry name" value="Winged helix-like DNA-binding domain superfamily/Winged helix DNA-binding domain"/>
    <property type="match status" value="1"/>
</dbReference>
<gene>
    <name evidence="2" type="ORF">NCTC8139_02795</name>
</gene>
<dbReference type="EMBL" id="CAACYD010000007">
    <property type="protein sequence ID" value="VFA89233.1"/>
    <property type="molecule type" value="Genomic_DNA"/>
</dbReference>
<evidence type="ECO:0000313" key="2">
    <source>
        <dbReference type="EMBL" id="VFA89233.1"/>
    </source>
</evidence>
<dbReference type="Proteomes" id="UP000360750">
    <property type="component" value="Unassembled WGS sequence"/>
</dbReference>
<dbReference type="Gene3D" id="3.60.15.10">
    <property type="entry name" value="Ribonuclease Z/Hydroxyacylglutathione hydrolase-like"/>
    <property type="match status" value="1"/>
</dbReference>
<comment type="caution">
    <text evidence="2">The sequence shown here is derived from an EMBL/GenBank/DDBJ whole genome shotgun (WGS) entry which is preliminary data.</text>
</comment>
<dbReference type="SMART" id="SM00849">
    <property type="entry name" value="Lactamase_B"/>
    <property type="match status" value="1"/>
</dbReference>
<reference evidence="2 3" key="1">
    <citation type="submission" date="2019-02" db="EMBL/GenBank/DDBJ databases">
        <authorList>
            <consortium name="Pathogen Informatics"/>
        </authorList>
    </citation>
    <scope>NUCLEOTIDE SEQUENCE [LARGE SCALE GENOMIC DNA]</scope>
    <source>
        <strain evidence="2 3">3012STDY6756503</strain>
    </source>
</reference>
<proteinExistence type="predicted"/>
<dbReference type="InterPro" id="IPR050662">
    <property type="entry name" value="Sec-metab_biosynth-thioest"/>
</dbReference>
<accession>A0ABD7V4G0</accession>
<protein>
    <submittedName>
        <fullName evidence="2">Hydroxyacylglutathione hydrolase</fullName>
    </submittedName>
</protein>
<dbReference type="GO" id="GO:0016787">
    <property type="term" value="F:hydrolase activity"/>
    <property type="evidence" value="ECO:0007669"/>
    <property type="project" value="UniProtKB-KW"/>
</dbReference>
<organism evidence="2 3">
    <name type="scientific">Gordonia paraffinivorans</name>
    <dbReference type="NCBI Taxonomy" id="175628"/>
    <lineage>
        <taxon>Bacteria</taxon>
        <taxon>Bacillati</taxon>
        <taxon>Actinomycetota</taxon>
        <taxon>Actinomycetes</taxon>
        <taxon>Mycobacteriales</taxon>
        <taxon>Gordoniaceae</taxon>
        <taxon>Gordonia</taxon>
    </lineage>
</organism>
<dbReference type="SUPFAM" id="SSF56281">
    <property type="entry name" value="Metallo-hydrolase/oxidoreductase"/>
    <property type="match status" value="1"/>
</dbReference>
<dbReference type="InterPro" id="IPR036388">
    <property type="entry name" value="WH-like_DNA-bd_sf"/>
</dbReference>
<evidence type="ECO:0000313" key="3">
    <source>
        <dbReference type="Proteomes" id="UP000360750"/>
    </source>
</evidence>
<name>A0ABD7V4G0_9ACTN</name>
<dbReference type="Pfam" id="PF00753">
    <property type="entry name" value="Lactamase_B"/>
    <property type="match status" value="1"/>
</dbReference>
<dbReference type="PANTHER" id="PTHR23131">
    <property type="entry name" value="ENDORIBONUCLEASE LACTB2"/>
    <property type="match status" value="1"/>
</dbReference>
<dbReference type="PANTHER" id="PTHR23131:SF4">
    <property type="entry name" value="METALLO-BETA-LACTAMASE SUPERFAMILY POTEIN"/>
    <property type="match status" value="1"/>
</dbReference>
<dbReference type="InterPro" id="IPR036866">
    <property type="entry name" value="RibonucZ/Hydroxyglut_hydro"/>
</dbReference>
<dbReference type="AlphaFoldDB" id="A0ABD7V4G0"/>
<feature type="domain" description="Metallo-beta-lactamase" evidence="1">
    <location>
        <begin position="47"/>
        <end position="260"/>
    </location>
</feature>
<keyword evidence="2" id="KW-0378">Hydrolase</keyword>